<evidence type="ECO:0000256" key="2">
    <source>
        <dbReference type="SAM" id="MobiDB-lite"/>
    </source>
</evidence>
<evidence type="ECO:0000256" key="1">
    <source>
        <dbReference type="RuleBase" id="RU363015"/>
    </source>
</evidence>
<dbReference type="NCBIfam" id="TIGR00730">
    <property type="entry name" value="Rossman fold protein, TIGR00730 family"/>
    <property type="match status" value="1"/>
</dbReference>
<protein>
    <recommendedName>
        <fullName evidence="1">Cytokinin riboside 5'-monophosphate phosphoribohydrolase</fullName>
        <ecNumber evidence="1">3.2.2.n1</ecNumber>
    </recommendedName>
</protein>
<dbReference type="InterPro" id="IPR052341">
    <property type="entry name" value="LOG_family_nucleotidases"/>
</dbReference>
<dbReference type="Pfam" id="PF03641">
    <property type="entry name" value="Lysine_decarbox"/>
    <property type="match status" value="1"/>
</dbReference>
<evidence type="ECO:0000313" key="3">
    <source>
        <dbReference type="EMBL" id="AAL23622.1"/>
    </source>
</evidence>
<dbReference type="EMBL" id="AY056023">
    <property type="protein sequence ID" value="AAL23622.1"/>
    <property type="molecule type" value="Genomic_DNA"/>
</dbReference>
<reference evidence="3" key="1">
    <citation type="journal article" date="2002" name="Mol. Microbiol.">
        <title>Cryptic plasmids of Mycobacterium avium: Tn552 to the rescue.</title>
        <authorList>
            <person name="Kirby C."/>
            <person name="Waring A."/>
            <person name="Griffin T.J."/>
            <person name="Falkinham J.O."/>
            <person name="Grindley N.D."/>
            <person name="Derbyshire K.M."/>
        </authorList>
    </citation>
    <scope>NUCLEOTIDE SEQUENCE</scope>
    <source>
        <plasmid evidence="3">pVT2</plasmid>
    </source>
</reference>
<keyword evidence="1" id="KW-0203">Cytokinin biosynthesis</keyword>
<dbReference type="AlphaFoldDB" id="Q937Z9"/>
<dbReference type="Gene3D" id="3.40.50.450">
    <property type="match status" value="1"/>
</dbReference>
<dbReference type="PANTHER" id="PTHR43393">
    <property type="entry name" value="CYTOKININ RIBOSIDE 5'-MONOPHOSPHATE PHOSPHORIBOHYDROLASE"/>
    <property type="match status" value="1"/>
</dbReference>
<dbReference type="PANTHER" id="PTHR43393:SF2">
    <property type="entry name" value="CYTOKININ RIBOSIDE 5'-MONOPHOSPHATE PHOSPHORIBOHYDROLASE"/>
    <property type="match status" value="1"/>
</dbReference>
<dbReference type="InterPro" id="IPR005269">
    <property type="entry name" value="LOG"/>
</dbReference>
<organism evidence="3">
    <name type="scientific">Mycobacterium avium</name>
    <dbReference type="NCBI Taxonomy" id="1764"/>
    <lineage>
        <taxon>Bacteria</taxon>
        <taxon>Bacillati</taxon>
        <taxon>Actinomycetota</taxon>
        <taxon>Actinomycetes</taxon>
        <taxon>Mycobacteriales</taxon>
        <taxon>Mycobacteriaceae</taxon>
        <taxon>Mycobacterium</taxon>
        <taxon>Mycobacterium avium complex (MAC)</taxon>
    </lineage>
</organism>
<accession>Q937Z9</accession>
<comment type="catalytic activity">
    <reaction evidence="1">
        <text>N(6)-(dimethylallyl)adenosine 5'-phosphate + H2O = N(6)-dimethylallyladenine + D-ribose 5-phosphate</text>
        <dbReference type="Rhea" id="RHEA:48560"/>
        <dbReference type="ChEBI" id="CHEBI:15377"/>
        <dbReference type="ChEBI" id="CHEBI:17660"/>
        <dbReference type="ChEBI" id="CHEBI:57526"/>
        <dbReference type="ChEBI" id="CHEBI:78346"/>
        <dbReference type="EC" id="3.2.2.n1"/>
    </reaction>
</comment>
<dbReference type="EC" id="3.2.2.n1" evidence="1"/>
<dbReference type="InterPro" id="IPR031100">
    <property type="entry name" value="LOG_fam"/>
</dbReference>
<keyword evidence="1" id="KW-0378">Hydrolase</keyword>
<comment type="similarity">
    <text evidence="1">Belongs to the LOG family.</text>
</comment>
<dbReference type="GO" id="GO:0009691">
    <property type="term" value="P:cytokinin biosynthetic process"/>
    <property type="evidence" value="ECO:0007669"/>
    <property type="project" value="UniProtKB-UniRule"/>
</dbReference>
<dbReference type="GO" id="GO:0102682">
    <property type="term" value="F:cytokinin riboside 5'-monophosphate phosphoribohydrolase activity"/>
    <property type="evidence" value="ECO:0007669"/>
    <property type="project" value="RHEA"/>
</dbReference>
<proteinExistence type="inferred from homology"/>
<dbReference type="SUPFAM" id="SSF102405">
    <property type="entry name" value="MCP/YpsA-like"/>
    <property type="match status" value="1"/>
</dbReference>
<dbReference type="GO" id="GO:0005829">
    <property type="term" value="C:cytosol"/>
    <property type="evidence" value="ECO:0007669"/>
    <property type="project" value="TreeGrafter"/>
</dbReference>
<name>Q937Z9_MYCAV</name>
<comment type="catalytic activity">
    <reaction evidence="1">
        <text>9-ribosyl-trans-zeatin 5'-phosphate + H2O = trans-zeatin + D-ribose 5-phosphate</text>
        <dbReference type="Rhea" id="RHEA:48564"/>
        <dbReference type="ChEBI" id="CHEBI:15377"/>
        <dbReference type="ChEBI" id="CHEBI:16522"/>
        <dbReference type="ChEBI" id="CHEBI:78346"/>
        <dbReference type="ChEBI" id="CHEBI:87947"/>
        <dbReference type="EC" id="3.2.2.n1"/>
    </reaction>
</comment>
<keyword evidence="3" id="KW-0614">Plasmid</keyword>
<geneLocation type="plasmid" evidence="3">
    <name>pVT2</name>
</geneLocation>
<feature type="region of interest" description="Disordered" evidence="2">
    <location>
        <begin position="1"/>
        <end position="20"/>
    </location>
</feature>
<sequence length="257" mass="28205">MQCHRRLRGGTIGSMPGSEAHRPATCDEELLCCLGPGFPALAGSDPDRVVRIRDEVAHGFAALADVTRAVSFFGSARTPPDHPYYQLARTLAARLGALGFDIITGGGAGIMEAANRGAREAGVRSIGLVIELPYEQRMNSFVDLSLEFKYFFVRKLMLVRYASAFVVFPGGFGTLDELFEALTLIQTQKIRHFPVVLAGSQHWGGLEQWIRTQLLELGMISPDDVQLLVVADDPYEIGEVIEGGLRRQLQTYRPTTP</sequence>